<evidence type="ECO:0000256" key="1">
    <source>
        <dbReference type="SAM" id="MobiDB-lite"/>
    </source>
</evidence>
<evidence type="ECO:0000313" key="2">
    <source>
        <dbReference type="EMBL" id="MCC2120044.1"/>
    </source>
</evidence>
<keyword evidence="3" id="KW-1185">Reference proteome</keyword>
<dbReference type="AlphaFoldDB" id="A0AAE3D976"/>
<sequence length="94" mass="10832">MWISEQYRKPLYVTSDVTIGDGKTVISFRGTGTSMTTGETEEIHRDCVLDFEMHAEVLRSEEEPELTVSDWNPEEEGQQNQISYLTDRSVECRL</sequence>
<gene>
    <name evidence="2" type="ORF">LKD75_10685</name>
</gene>
<dbReference type="Proteomes" id="UP001197795">
    <property type="component" value="Unassembled WGS sequence"/>
</dbReference>
<dbReference type="RefSeq" id="WP_118504903.1">
    <property type="nucleotide sequence ID" value="NZ_JAJEPV010000024.1"/>
</dbReference>
<comment type="caution">
    <text evidence="2">The sequence shown here is derived from an EMBL/GenBank/DDBJ whole genome shotgun (WGS) entry which is preliminary data.</text>
</comment>
<dbReference type="EMBL" id="JAJEPV010000024">
    <property type="protein sequence ID" value="MCC2120044.1"/>
    <property type="molecule type" value="Genomic_DNA"/>
</dbReference>
<accession>A0AAE3D976</accession>
<name>A0AAE3D976_9FIRM</name>
<organism evidence="2 3">
    <name type="scientific">Waltera acetigignens</name>
    <dbReference type="NCBI Taxonomy" id="2981769"/>
    <lineage>
        <taxon>Bacteria</taxon>
        <taxon>Bacillati</taxon>
        <taxon>Bacillota</taxon>
        <taxon>Clostridia</taxon>
        <taxon>Lachnospirales</taxon>
        <taxon>Lachnospiraceae</taxon>
        <taxon>Waltera</taxon>
    </lineage>
</organism>
<reference evidence="2 3" key="1">
    <citation type="submission" date="2021-10" db="EMBL/GenBank/DDBJ databases">
        <title>Anaerobic single-cell dispensing facilitates the cultivation of human gut bacteria.</title>
        <authorList>
            <person name="Afrizal A."/>
        </authorList>
    </citation>
    <scope>NUCLEOTIDE SEQUENCE [LARGE SCALE GENOMIC DNA]</scope>
    <source>
        <strain evidence="2 3">CLA-AA-H273</strain>
    </source>
</reference>
<proteinExistence type="predicted"/>
<evidence type="ECO:0000313" key="3">
    <source>
        <dbReference type="Proteomes" id="UP001197795"/>
    </source>
</evidence>
<feature type="region of interest" description="Disordered" evidence="1">
    <location>
        <begin position="62"/>
        <end position="88"/>
    </location>
</feature>
<protein>
    <submittedName>
        <fullName evidence="2">Uncharacterized protein</fullName>
    </submittedName>
</protein>